<dbReference type="EMBL" id="ML975275">
    <property type="protein sequence ID" value="KAF1836298.1"/>
    <property type="molecule type" value="Genomic_DNA"/>
</dbReference>
<feature type="compositionally biased region" description="Low complexity" evidence="1">
    <location>
        <begin position="39"/>
        <end position="56"/>
    </location>
</feature>
<proteinExistence type="predicted"/>
<sequence length="90" mass="9865">MQPSVSAFNPSLHLRSHQQAPPTRAILSTHSTSASFTYPARAASHPPSAPQSRQAQTHPQSCWASHPRARTTPYLYVIADDSLFVIEAEN</sequence>
<feature type="compositionally biased region" description="Polar residues" evidence="1">
    <location>
        <begin position="17"/>
        <end position="36"/>
    </location>
</feature>
<organism evidence="2 3">
    <name type="scientific">Decorospora gaudefroyi</name>
    <dbReference type="NCBI Taxonomy" id="184978"/>
    <lineage>
        <taxon>Eukaryota</taxon>
        <taxon>Fungi</taxon>
        <taxon>Dikarya</taxon>
        <taxon>Ascomycota</taxon>
        <taxon>Pezizomycotina</taxon>
        <taxon>Dothideomycetes</taxon>
        <taxon>Pleosporomycetidae</taxon>
        <taxon>Pleosporales</taxon>
        <taxon>Pleosporineae</taxon>
        <taxon>Pleosporaceae</taxon>
        <taxon>Decorospora</taxon>
    </lineage>
</organism>
<keyword evidence="3" id="KW-1185">Reference proteome</keyword>
<evidence type="ECO:0000313" key="3">
    <source>
        <dbReference type="Proteomes" id="UP000800040"/>
    </source>
</evidence>
<protein>
    <submittedName>
        <fullName evidence="2">Uncharacterized protein</fullName>
    </submittedName>
</protein>
<feature type="region of interest" description="Disordered" evidence="1">
    <location>
        <begin position="1"/>
        <end position="65"/>
    </location>
</feature>
<name>A0A6A5KGM4_9PLEO</name>
<evidence type="ECO:0000256" key="1">
    <source>
        <dbReference type="SAM" id="MobiDB-lite"/>
    </source>
</evidence>
<reference evidence="2" key="1">
    <citation type="submission" date="2020-01" db="EMBL/GenBank/DDBJ databases">
        <authorList>
            <consortium name="DOE Joint Genome Institute"/>
            <person name="Haridas S."/>
            <person name="Albert R."/>
            <person name="Binder M."/>
            <person name="Bloem J."/>
            <person name="Labutti K."/>
            <person name="Salamov A."/>
            <person name="Andreopoulos B."/>
            <person name="Baker S.E."/>
            <person name="Barry K."/>
            <person name="Bills G."/>
            <person name="Bluhm B.H."/>
            <person name="Cannon C."/>
            <person name="Castanera R."/>
            <person name="Culley D.E."/>
            <person name="Daum C."/>
            <person name="Ezra D."/>
            <person name="Gonzalez J.B."/>
            <person name="Henrissat B."/>
            <person name="Kuo A."/>
            <person name="Liang C."/>
            <person name="Lipzen A."/>
            <person name="Lutzoni F."/>
            <person name="Magnuson J."/>
            <person name="Mondo S."/>
            <person name="Nolan M."/>
            <person name="Ohm R."/>
            <person name="Pangilinan J."/>
            <person name="Park H.-J."/>
            <person name="Ramirez L."/>
            <person name="Alfaro M."/>
            <person name="Sun H."/>
            <person name="Tritt A."/>
            <person name="Yoshinaga Y."/>
            <person name="Zwiers L.-H."/>
            <person name="Turgeon B.G."/>
            <person name="Goodwin S.B."/>
            <person name="Spatafora J.W."/>
            <person name="Crous P.W."/>
            <person name="Grigoriev I.V."/>
        </authorList>
    </citation>
    <scope>NUCLEOTIDE SEQUENCE</scope>
    <source>
        <strain evidence="2">P77</strain>
    </source>
</reference>
<gene>
    <name evidence="2" type="ORF">BDW02DRAFT_245455</name>
</gene>
<accession>A0A6A5KGM4</accession>
<dbReference type="Proteomes" id="UP000800040">
    <property type="component" value="Unassembled WGS sequence"/>
</dbReference>
<evidence type="ECO:0000313" key="2">
    <source>
        <dbReference type="EMBL" id="KAF1836298.1"/>
    </source>
</evidence>
<dbReference type="AlphaFoldDB" id="A0A6A5KGM4"/>